<evidence type="ECO:0008006" key="4">
    <source>
        <dbReference type="Google" id="ProtNLM"/>
    </source>
</evidence>
<keyword evidence="3" id="KW-1185">Reference proteome</keyword>
<comment type="caution">
    <text evidence="2">The sequence shown here is derived from an EMBL/GenBank/DDBJ whole genome shotgun (WGS) entry which is preliminary data.</text>
</comment>
<feature type="region of interest" description="Disordered" evidence="1">
    <location>
        <begin position="81"/>
        <end position="107"/>
    </location>
</feature>
<protein>
    <recommendedName>
        <fullName evidence="4">Mediator of RNA polymerase II transcription subunit 1</fullName>
    </recommendedName>
</protein>
<feature type="compositionally biased region" description="Pro residues" evidence="1">
    <location>
        <begin position="96"/>
        <end position="107"/>
    </location>
</feature>
<feature type="non-terminal residue" evidence="2">
    <location>
        <position position="469"/>
    </location>
</feature>
<dbReference type="EMBL" id="BRYB01004040">
    <property type="protein sequence ID" value="GMI24729.1"/>
    <property type="molecule type" value="Genomic_DNA"/>
</dbReference>
<gene>
    <name evidence="2" type="ORF">TeGR_g9062</name>
</gene>
<dbReference type="PANTHER" id="PTHR48125">
    <property type="entry name" value="LP07818P1"/>
    <property type="match status" value="1"/>
</dbReference>
<evidence type="ECO:0000313" key="3">
    <source>
        <dbReference type="Proteomes" id="UP001165060"/>
    </source>
</evidence>
<sequence>MASAPPSSAPSSTPAASTPAASSAPPAPPPAPVFTPLPLTRLPSGSLSTVPYLTLLTSISNSLLSFLHLFLSDSPLPLPSPPPFPSTTPSATSPLHSPPFSPSPPRPSDLTFLDRRHLLTASLTRYHKALSHLAALAAAFLCGPVDAHKGRRASRLTEALGLADQALRAIHDSWVKSDGVLAEVERHCGDLWGQREPALDVLGALEVLSGGGWNESARWDPAFEEPSMRELDPVQKEEVGQHLTLALAEKILASPCVDRLKALPGVSVSSSSSFVTVRHPSYSCTLAHISPPGSPPAPWKLLDVAFRPSLRSARDPLALTAEDRGSVRVVAQALLDVEDLGGGGVGVGVGGIGGVVGVGGEGGEGPPDPAATPLLALHHHLHLYSQSVHLSLISLRLKELCKHGGLYHNAPVKATLSDDGDRLDVSLWDGDRSSPATMHGVNCASSIPPPQPGFVGVSLLADPVEGVLA</sequence>
<organism evidence="2 3">
    <name type="scientific">Tetraparma gracilis</name>
    <dbReference type="NCBI Taxonomy" id="2962635"/>
    <lineage>
        <taxon>Eukaryota</taxon>
        <taxon>Sar</taxon>
        <taxon>Stramenopiles</taxon>
        <taxon>Ochrophyta</taxon>
        <taxon>Bolidophyceae</taxon>
        <taxon>Parmales</taxon>
        <taxon>Triparmaceae</taxon>
        <taxon>Tetraparma</taxon>
    </lineage>
</organism>
<evidence type="ECO:0000256" key="1">
    <source>
        <dbReference type="SAM" id="MobiDB-lite"/>
    </source>
</evidence>
<feature type="compositionally biased region" description="Low complexity" evidence="1">
    <location>
        <begin position="1"/>
        <end position="24"/>
    </location>
</feature>
<reference evidence="2 3" key="1">
    <citation type="journal article" date="2023" name="Commun. Biol.">
        <title>Genome analysis of Parmales, the sister group of diatoms, reveals the evolutionary specialization of diatoms from phago-mixotrophs to photoautotrophs.</title>
        <authorList>
            <person name="Ban H."/>
            <person name="Sato S."/>
            <person name="Yoshikawa S."/>
            <person name="Yamada K."/>
            <person name="Nakamura Y."/>
            <person name="Ichinomiya M."/>
            <person name="Sato N."/>
            <person name="Blanc-Mathieu R."/>
            <person name="Endo H."/>
            <person name="Kuwata A."/>
            <person name="Ogata H."/>
        </authorList>
    </citation>
    <scope>NUCLEOTIDE SEQUENCE [LARGE SCALE GENOMIC DNA]</scope>
</reference>
<evidence type="ECO:0000313" key="2">
    <source>
        <dbReference type="EMBL" id="GMI24729.1"/>
    </source>
</evidence>
<dbReference type="PANTHER" id="PTHR48125:SF10">
    <property type="entry name" value="OS12G0136300 PROTEIN"/>
    <property type="match status" value="1"/>
</dbReference>
<feature type="region of interest" description="Disordered" evidence="1">
    <location>
        <begin position="1"/>
        <end position="32"/>
    </location>
</feature>
<name>A0ABQ6MER6_9STRA</name>
<proteinExistence type="predicted"/>
<dbReference type="Proteomes" id="UP001165060">
    <property type="component" value="Unassembled WGS sequence"/>
</dbReference>
<accession>A0ABQ6MER6</accession>